<dbReference type="RefSeq" id="WP_153584904.1">
    <property type="nucleotide sequence ID" value="NZ_WJBU01000009.1"/>
</dbReference>
<comment type="catalytic activity">
    <reaction evidence="2">
        <text>uridine(2604) in 23S rRNA = pseudouridine(2604) in 23S rRNA</text>
        <dbReference type="Rhea" id="RHEA:38875"/>
        <dbReference type="Rhea" id="RHEA-COMP:10093"/>
        <dbReference type="Rhea" id="RHEA-COMP:10094"/>
        <dbReference type="ChEBI" id="CHEBI:65314"/>
        <dbReference type="ChEBI" id="CHEBI:65315"/>
        <dbReference type="EC" id="5.4.99.21"/>
    </reaction>
</comment>
<dbReference type="InterPro" id="IPR050343">
    <property type="entry name" value="RsuA_PseudoU_synthase"/>
</dbReference>
<evidence type="ECO:0000256" key="7">
    <source>
        <dbReference type="ARBA" id="ARBA00042843"/>
    </source>
</evidence>
<sequence length="241" mass="26499">MAEPIRLAKRVAALAQCSRREAELFIEGGWVRVDGVVVEEPQSRVAEQQNVVIDPHAVAEDAQPVTLLLHKPVGMGYDEAQRLLTPANHAAEAGTSGGASPRILKRHFAKLAPMLDMPAQASGLAVYSQDFRIVRKLTEDALLIEQELVVEVSGTIRDGGMALLANGLAYRGWRLPPAKVSWQSETRLRFAIKGMDPALVPWMCEEVGLRPLSMKRLRLGRVPLAGLPLGQWRYLPADARF</sequence>
<dbReference type="EC" id="5.4.99.21" evidence="3"/>
<dbReference type="CDD" id="cd00165">
    <property type="entry name" value="S4"/>
    <property type="match status" value="1"/>
</dbReference>
<dbReference type="EMBL" id="WJBU01000009">
    <property type="protein sequence ID" value="MRD47572.1"/>
    <property type="molecule type" value="Genomic_DNA"/>
</dbReference>
<dbReference type="InterPro" id="IPR002942">
    <property type="entry name" value="S4_RNA-bd"/>
</dbReference>
<dbReference type="OrthoDB" id="9807213at2"/>
<dbReference type="Pfam" id="PF01479">
    <property type="entry name" value="S4"/>
    <property type="match status" value="1"/>
</dbReference>
<feature type="domain" description="RNA-binding S4" evidence="11">
    <location>
        <begin position="5"/>
        <end position="64"/>
    </location>
</feature>
<dbReference type="InterPro" id="IPR036986">
    <property type="entry name" value="S4_RNA-bd_sf"/>
</dbReference>
<dbReference type="SUPFAM" id="SSF55174">
    <property type="entry name" value="Alpha-L RNA-binding motif"/>
    <property type="match status" value="1"/>
</dbReference>
<dbReference type="PANTHER" id="PTHR47683">
    <property type="entry name" value="PSEUDOURIDINE SYNTHASE FAMILY PROTEIN-RELATED"/>
    <property type="match status" value="1"/>
</dbReference>
<dbReference type="SMART" id="SM00363">
    <property type="entry name" value="S4"/>
    <property type="match status" value="1"/>
</dbReference>
<dbReference type="PANTHER" id="PTHR47683:SF2">
    <property type="entry name" value="RNA-BINDING S4 DOMAIN-CONTAINING PROTEIN"/>
    <property type="match status" value="1"/>
</dbReference>
<dbReference type="GO" id="GO:0160138">
    <property type="term" value="F:23S rRNA pseudouridine(2604) synthase activity"/>
    <property type="evidence" value="ECO:0007669"/>
    <property type="project" value="UniProtKB-EC"/>
</dbReference>
<dbReference type="Gene3D" id="3.10.290.10">
    <property type="entry name" value="RNA-binding S4 domain"/>
    <property type="match status" value="1"/>
</dbReference>
<organism evidence="12 13">
    <name type="scientific">Caenimonas koreensis DSM 17982</name>
    <dbReference type="NCBI Taxonomy" id="1121255"/>
    <lineage>
        <taxon>Bacteria</taxon>
        <taxon>Pseudomonadati</taxon>
        <taxon>Pseudomonadota</taxon>
        <taxon>Betaproteobacteria</taxon>
        <taxon>Burkholderiales</taxon>
        <taxon>Comamonadaceae</taxon>
        <taxon>Caenimonas</taxon>
    </lineage>
</organism>
<evidence type="ECO:0000256" key="6">
    <source>
        <dbReference type="ARBA" id="ARBA00041697"/>
    </source>
</evidence>
<dbReference type="GO" id="GO:0003723">
    <property type="term" value="F:RNA binding"/>
    <property type="evidence" value="ECO:0007669"/>
    <property type="project" value="UniProtKB-KW"/>
</dbReference>
<protein>
    <recommendedName>
        <fullName evidence="4">Dual-specificity RNA pseudouridine synthase RluF</fullName>
        <ecNumber evidence="3">5.4.99.21</ecNumber>
    </recommendedName>
    <alternativeName>
        <fullName evidence="6">23S rRNA pseudouridine(2604) synthase</fullName>
    </alternativeName>
    <alternativeName>
        <fullName evidence="8">Ribosomal large subunit pseudouridine synthase F</fullName>
    </alternativeName>
    <alternativeName>
        <fullName evidence="7">rRNA pseudouridylate synthase F</fullName>
    </alternativeName>
    <alternativeName>
        <fullName evidence="9">rRNA-uridine isomerase F</fullName>
    </alternativeName>
    <alternativeName>
        <fullName evidence="5">tRNA(Tyr) pseudouridine(35) synthase</fullName>
    </alternativeName>
</protein>
<evidence type="ECO:0000256" key="5">
    <source>
        <dbReference type="ARBA" id="ARBA00041420"/>
    </source>
</evidence>
<dbReference type="AlphaFoldDB" id="A0A844B2T9"/>
<reference evidence="12 13" key="1">
    <citation type="submission" date="2019-11" db="EMBL/GenBank/DDBJ databases">
        <title>Caenimonas koreensis gen. nov., sp. nov., isolated from activated sludge.</title>
        <authorList>
            <person name="Seung H.R."/>
        </authorList>
    </citation>
    <scope>NUCLEOTIDE SEQUENCE [LARGE SCALE GENOMIC DNA]</scope>
    <source>
        <strain evidence="12 13">EMB320</strain>
    </source>
</reference>
<evidence type="ECO:0000256" key="3">
    <source>
        <dbReference type="ARBA" id="ARBA00038922"/>
    </source>
</evidence>
<comment type="caution">
    <text evidence="12">The sequence shown here is derived from an EMBL/GenBank/DDBJ whole genome shotgun (WGS) entry which is preliminary data.</text>
</comment>
<accession>A0A844B2T9</accession>
<dbReference type="Proteomes" id="UP000487350">
    <property type="component" value="Unassembled WGS sequence"/>
</dbReference>
<dbReference type="InterPro" id="IPR020103">
    <property type="entry name" value="PsdUridine_synth_cat_dom_sf"/>
</dbReference>
<dbReference type="GO" id="GO:0006396">
    <property type="term" value="P:RNA processing"/>
    <property type="evidence" value="ECO:0007669"/>
    <property type="project" value="UniProtKB-ARBA"/>
</dbReference>
<evidence type="ECO:0000256" key="9">
    <source>
        <dbReference type="ARBA" id="ARBA00043147"/>
    </source>
</evidence>
<keyword evidence="10" id="KW-0694">RNA-binding</keyword>
<evidence type="ECO:0000256" key="2">
    <source>
        <dbReference type="ARBA" id="ARBA00036535"/>
    </source>
</evidence>
<comment type="catalytic activity">
    <reaction evidence="1">
        <text>uridine(35) in tRNA(Tyr) = pseudouridine(35) in tRNA(Tyr)</text>
        <dbReference type="Rhea" id="RHEA:60556"/>
        <dbReference type="Rhea" id="RHEA-COMP:15607"/>
        <dbReference type="Rhea" id="RHEA-COMP:15608"/>
        <dbReference type="ChEBI" id="CHEBI:65314"/>
        <dbReference type="ChEBI" id="CHEBI:65315"/>
    </reaction>
</comment>
<evidence type="ECO:0000313" key="13">
    <source>
        <dbReference type="Proteomes" id="UP000487350"/>
    </source>
</evidence>
<evidence type="ECO:0000256" key="8">
    <source>
        <dbReference type="ARBA" id="ARBA00042890"/>
    </source>
</evidence>
<dbReference type="SUPFAM" id="SSF55120">
    <property type="entry name" value="Pseudouridine synthase"/>
    <property type="match status" value="1"/>
</dbReference>
<gene>
    <name evidence="12" type="ORF">GHT07_09810</name>
</gene>
<evidence type="ECO:0000256" key="10">
    <source>
        <dbReference type="PROSITE-ProRule" id="PRU00182"/>
    </source>
</evidence>
<proteinExistence type="predicted"/>
<evidence type="ECO:0000256" key="4">
    <source>
        <dbReference type="ARBA" id="ARBA00039989"/>
    </source>
</evidence>
<dbReference type="Gene3D" id="3.30.2350.10">
    <property type="entry name" value="Pseudouridine synthase"/>
    <property type="match status" value="1"/>
</dbReference>
<evidence type="ECO:0000256" key="1">
    <source>
        <dbReference type="ARBA" id="ARBA00036390"/>
    </source>
</evidence>
<evidence type="ECO:0000313" key="12">
    <source>
        <dbReference type="EMBL" id="MRD47572.1"/>
    </source>
</evidence>
<dbReference type="GO" id="GO:0001522">
    <property type="term" value="P:pseudouridine synthesis"/>
    <property type="evidence" value="ECO:0007669"/>
    <property type="project" value="InterPro"/>
</dbReference>
<evidence type="ECO:0000259" key="11">
    <source>
        <dbReference type="SMART" id="SM00363"/>
    </source>
</evidence>
<keyword evidence="13" id="KW-1185">Reference proteome</keyword>
<dbReference type="PROSITE" id="PS50889">
    <property type="entry name" value="S4"/>
    <property type="match status" value="1"/>
</dbReference>
<name>A0A844B2T9_9BURK</name>